<sequence length="227" mass="23716">MQFKVISILAAALTVQSTAYAMSSTQQGQAQKQSEQSEQSMQSMQIHQLEDLAQHIQSQQIAQLHQLDIGLPAINASAITTTLNSVANVFATTGAAISNITAVTLAQQLPNIIASISALAGNLITSVSSIITTPVTSTFSLVDQQSIYNALVTLTQANTQLINAFVGPNGLVANSLLRGPIGVVLNLLERTVVNLAGAIIARIPAFAQQAQSQLGSIHASLSLTVAF</sequence>
<keyword evidence="1" id="KW-0732">Signal</keyword>
<dbReference type="EMBL" id="PXOA01000494">
    <property type="protein sequence ID" value="RFU74859.1"/>
    <property type="molecule type" value="Genomic_DNA"/>
</dbReference>
<dbReference type="AlphaFoldDB" id="A0A395NFW1"/>
<comment type="caution">
    <text evidence="2">The sequence shown here is derived from an EMBL/GenBank/DDBJ whole genome shotgun (WGS) entry which is preliminary data.</text>
</comment>
<name>A0A395NFW1_TRIAR</name>
<organism evidence="2 3">
    <name type="scientific">Trichoderma arundinaceum</name>
    <dbReference type="NCBI Taxonomy" id="490622"/>
    <lineage>
        <taxon>Eukaryota</taxon>
        <taxon>Fungi</taxon>
        <taxon>Dikarya</taxon>
        <taxon>Ascomycota</taxon>
        <taxon>Pezizomycotina</taxon>
        <taxon>Sordariomycetes</taxon>
        <taxon>Hypocreomycetidae</taxon>
        <taxon>Hypocreales</taxon>
        <taxon>Hypocreaceae</taxon>
        <taxon>Trichoderma</taxon>
    </lineage>
</organism>
<feature type="signal peptide" evidence="1">
    <location>
        <begin position="1"/>
        <end position="21"/>
    </location>
</feature>
<accession>A0A395NFW1</accession>
<dbReference type="OrthoDB" id="4896123at2759"/>
<evidence type="ECO:0000256" key="1">
    <source>
        <dbReference type="SAM" id="SignalP"/>
    </source>
</evidence>
<feature type="chain" id="PRO_5017289413" evidence="1">
    <location>
        <begin position="22"/>
        <end position="227"/>
    </location>
</feature>
<dbReference type="Proteomes" id="UP000266272">
    <property type="component" value="Unassembled WGS sequence"/>
</dbReference>
<keyword evidence="3" id="KW-1185">Reference proteome</keyword>
<protein>
    <submittedName>
        <fullName evidence="2">Uncharacterized protein</fullName>
    </submittedName>
</protein>
<proteinExistence type="predicted"/>
<reference evidence="2 3" key="1">
    <citation type="journal article" date="2018" name="PLoS Pathog.">
        <title>Evolution of structural diversity of trichothecenes, a family of toxins produced by plant pathogenic and entomopathogenic fungi.</title>
        <authorList>
            <person name="Proctor R.H."/>
            <person name="McCormick S.P."/>
            <person name="Kim H.S."/>
            <person name="Cardoza R.E."/>
            <person name="Stanley A.M."/>
            <person name="Lindo L."/>
            <person name="Kelly A."/>
            <person name="Brown D.W."/>
            <person name="Lee T."/>
            <person name="Vaughan M.M."/>
            <person name="Alexander N.J."/>
            <person name="Busman M."/>
            <person name="Gutierrez S."/>
        </authorList>
    </citation>
    <scope>NUCLEOTIDE SEQUENCE [LARGE SCALE GENOMIC DNA]</scope>
    <source>
        <strain evidence="2 3">IBT 40837</strain>
    </source>
</reference>
<gene>
    <name evidence="2" type="ORF">TARUN_7389</name>
</gene>
<evidence type="ECO:0000313" key="3">
    <source>
        <dbReference type="Proteomes" id="UP000266272"/>
    </source>
</evidence>
<evidence type="ECO:0000313" key="2">
    <source>
        <dbReference type="EMBL" id="RFU74859.1"/>
    </source>
</evidence>